<dbReference type="Gene3D" id="3.40.50.2300">
    <property type="match status" value="1"/>
</dbReference>
<evidence type="ECO:0000256" key="2">
    <source>
        <dbReference type="ARBA" id="ARBA00022490"/>
    </source>
</evidence>
<gene>
    <name evidence="11" type="ORF">FHS16_000618</name>
</gene>
<dbReference type="InterPro" id="IPR011006">
    <property type="entry name" value="CheY-like_superfamily"/>
</dbReference>
<dbReference type="InterPro" id="IPR001789">
    <property type="entry name" value="Sig_transdc_resp-reg_receiver"/>
</dbReference>
<evidence type="ECO:0000259" key="9">
    <source>
        <dbReference type="PROSITE" id="PS01124"/>
    </source>
</evidence>
<dbReference type="PANTHER" id="PTHR42713:SF3">
    <property type="entry name" value="TRANSCRIPTIONAL REGULATORY PROTEIN HPTR"/>
    <property type="match status" value="1"/>
</dbReference>
<evidence type="ECO:0000313" key="11">
    <source>
        <dbReference type="EMBL" id="MBB3150584.1"/>
    </source>
</evidence>
<dbReference type="SUPFAM" id="SSF46689">
    <property type="entry name" value="Homeodomain-like"/>
    <property type="match status" value="1"/>
</dbReference>
<keyword evidence="12" id="KW-1185">Reference proteome</keyword>
<dbReference type="Proteomes" id="UP000518605">
    <property type="component" value="Unassembled WGS sequence"/>
</dbReference>
<dbReference type="GO" id="GO:0005737">
    <property type="term" value="C:cytoplasm"/>
    <property type="evidence" value="ECO:0007669"/>
    <property type="project" value="UniProtKB-SubCell"/>
</dbReference>
<dbReference type="Pfam" id="PF00072">
    <property type="entry name" value="Response_reg"/>
    <property type="match status" value="1"/>
</dbReference>
<evidence type="ECO:0000256" key="5">
    <source>
        <dbReference type="ARBA" id="ARBA00023015"/>
    </source>
</evidence>
<dbReference type="PANTHER" id="PTHR42713">
    <property type="entry name" value="HISTIDINE KINASE-RELATED"/>
    <property type="match status" value="1"/>
</dbReference>
<dbReference type="SMART" id="SM00448">
    <property type="entry name" value="REC"/>
    <property type="match status" value="1"/>
</dbReference>
<keyword evidence="2" id="KW-0963">Cytoplasm</keyword>
<comment type="caution">
    <text evidence="11">The sequence shown here is derived from an EMBL/GenBank/DDBJ whole genome shotgun (WGS) entry which is preliminary data.</text>
</comment>
<comment type="subcellular location">
    <subcellularLocation>
        <location evidence="1">Cytoplasm</location>
    </subcellularLocation>
</comment>
<dbReference type="InterPro" id="IPR018060">
    <property type="entry name" value="HTH_AraC"/>
</dbReference>
<feature type="domain" description="Response regulatory" evidence="10">
    <location>
        <begin position="4"/>
        <end position="121"/>
    </location>
</feature>
<evidence type="ECO:0000256" key="3">
    <source>
        <dbReference type="ARBA" id="ARBA00022553"/>
    </source>
</evidence>
<accession>A0A7W5C4M0</accession>
<keyword evidence="4" id="KW-0902">Two-component regulatory system</keyword>
<keyword evidence="6" id="KW-0238">DNA-binding</keyword>
<keyword evidence="7" id="KW-0804">Transcription</keyword>
<evidence type="ECO:0000256" key="8">
    <source>
        <dbReference type="PROSITE-ProRule" id="PRU00169"/>
    </source>
</evidence>
<keyword evidence="5" id="KW-0805">Transcription regulation</keyword>
<dbReference type="InterPro" id="IPR009057">
    <property type="entry name" value="Homeodomain-like_sf"/>
</dbReference>
<feature type="modified residue" description="4-aspartylphosphate" evidence="8">
    <location>
        <position position="56"/>
    </location>
</feature>
<dbReference type="PROSITE" id="PS00041">
    <property type="entry name" value="HTH_ARAC_FAMILY_1"/>
    <property type="match status" value="1"/>
</dbReference>
<evidence type="ECO:0000256" key="1">
    <source>
        <dbReference type="ARBA" id="ARBA00004496"/>
    </source>
</evidence>
<name>A0A7W5C4M0_9BACL</name>
<dbReference type="RefSeq" id="WP_183558732.1">
    <property type="nucleotide sequence ID" value="NZ_CBCSLB010000004.1"/>
</dbReference>
<evidence type="ECO:0000256" key="4">
    <source>
        <dbReference type="ARBA" id="ARBA00023012"/>
    </source>
</evidence>
<dbReference type="Pfam" id="PF12833">
    <property type="entry name" value="HTH_18"/>
    <property type="match status" value="1"/>
</dbReference>
<feature type="domain" description="HTH araC/xylS-type" evidence="9">
    <location>
        <begin position="374"/>
        <end position="472"/>
    </location>
</feature>
<dbReference type="PROSITE" id="PS01124">
    <property type="entry name" value="HTH_ARAC_FAMILY_2"/>
    <property type="match status" value="1"/>
</dbReference>
<dbReference type="InterPro" id="IPR051552">
    <property type="entry name" value="HptR"/>
</dbReference>
<protein>
    <submittedName>
        <fullName evidence="11">Two-component system response regulator YesN</fullName>
    </submittedName>
</protein>
<evidence type="ECO:0000313" key="12">
    <source>
        <dbReference type="Proteomes" id="UP000518605"/>
    </source>
</evidence>
<dbReference type="Gene3D" id="1.10.10.60">
    <property type="entry name" value="Homeodomain-like"/>
    <property type="match status" value="2"/>
</dbReference>
<dbReference type="SMART" id="SM00342">
    <property type="entry name" value="HTH_ARAC"/>
    <property type="match status" value="1"/>
</dbReference>
<dbReference type="PROSITE" id="PS50110">
    <property type="entry name" value="RESPONSE_REGULATORY"/>
    <property type="match status" value="1"/>
</dbReference>
<dbReference type="GO" id="GO:0000160">
    <property type="term" value="P:phosphorelay signal transduction system"/>
    <property type="evidence" value="ECO:0007669"/>
    <property type="project" value="UniProtKB-KW"/>
</dbReference>
<evidence type="ECO:0000259" key="10">
    <source>
        <dbReference type="PROSITE" id="PS50110"/>
    </source>
</evidence>
<dbReference type="GO" id="GO:0043565">
    <property type="term" value="F:sequence-specific DNA binding"/>
    <property type="evidence" value="ECO:0007669"/>
    <property type="project" value="InterPro"/>
</dbReference>
<dbReference type="InterPro" id="IPR018062">
    <property type="entry name" value="HTH_AraC-typ_CS"/>
</dbReference>
<sequence length="474" mass="53294">MMHKVFLVDDESWVVESLKDLVDWGSYGFEVVGQAYNGMAALEAIAEVKPDVVFTDIRMPEMNGLELIQRGRAFPFPVQFVIVSGYAEFAYAQKAISQGAVAYCLKPFDEVEISSVLARLNKQLRAAKPVFEPSLIHLIDEPSLENEWLIRDRLERDGVLEQGGDSLLAVISVGPEELPMLAHGMTRMKIGTAKTAYLVQARLAAAVRNEWERNRPESILGIGMSDSFDDLKEIKRAIENADVLAHQYFVSGEVVAVNSGVQPESGAELNEWLLQVSHAIQERNLESAMFAMDRIGGLFTDNSLTVKHALKVYHMTVSFLFGLGETESMLYSYEQLVKSFDHLSSMLGELKMLLTKYLTSTGASPVETKNPTVNSILHYVALNFRRDISLQDLSEQFFMNPSYISQLFKKEVGETLTAHMAKLRIAYACELLDSEAGSIQDIAEKIGYHDYFYFTRIFKKMTGKTPTQYREKQS</sequence>
<proteinExistence type="predicted"/>
<reference evidence="11 12" key="1">
    <citation type="submission" date="2020-08" db="EMBL/GenBank/DDBJ databases">
        <title>Genomic Encyclopedia of Type Strains, Phase III (KMG-III): the genomes of soil and plant-associated and newly described type strains.</title>
        <authorList>
            <person name="Whitman W."/>
        </authorList>
    </citation>
    <scope>NUCLEOTIDE SEQUENCE [LARGE SCALE GENOMIC DNA]</scope>
    <source>
        <strain evidence="11 12">CECT 8234</strain>
    </source>
</reference>
<dbReference type="AlphaFoldDB" id="A0A7W5C4M0"/>
<dbReference type="PRINTS" id="PR00032">
    <property type="entry name" value="HTHARAC"/>
</dbReference>
<evidence type="ECO:0000256" key="6">
    <source>
        <dbReference type="ARBA" id="ARBA00023125"/>
    </source>
</evidence>
<dbReference type="InterPro" id="IPR020449">
    <property type="entry name" value="Tscrpt_reg_AraC-type_HTH"/>
</dbReference>
<keyword evidence="3 8" id="KW-0597">Phosphoprotein</keyword>
<dbReference type="SUPFAM" id="SSF52172">
    <property type="entry name" value="CheY-like"/>
    <property type="match status" value="1"/>
</dbReference>
<evidence type="ECO:0000256" key="7">
    <source>
        <dbReference type="ARBA" id="ARBA00023163"/>
    </source>
</evidence>
<organism evidence="11 12">
    <name type="scientific">Paenibacillus endophyticus</name>
    <dbReference type="NCBI Taxonomy" id="1294268"/>
    <lineage>
        <taxon>Bacteria</taxon>
        <taxon>Bacillati</taxon>
        <taxon>Bacillota</taxon>
        <taxon>Bacilli</taxon>
        <taxon>Bacillales</taxon>
        <taxon>Paenibacillaceae</taxon>
        <taxon>Paenibacillus</taxon>
    </lineage>
</organism>
<dbReference type="CDD" id="cd17536">
    <property type="entry name" value="REC_YesN-like"/>
    <property type="match status" value="1"/>
</dbReference>
<dbReference type="EMBL" id="JACHXW010000002">
    <property type="protein sequence ID" value="MBB3150584.1"/>
    <property type="molecule type" value="Genomic_DNA"/>
</dbReference>
<dbReference type="GO" id="GO:0003700">
    <property type="term" value="F:DNA-binding transcription factor activity"/>
    <property type="evidence" value="ECO:0007669"/>
    <property type="project" value="InterPro"/>
</dbReference>